<accession>A0A090WQL3</accession>
<reference evidence="1 2" key="1">
    <citation type="journal article" date="2014" name="Genome Announc.">
        <title>Draft Genome Sequences of Marine Flavobacterium Algibacter lectus Strains SS8 and NR4.</title>
        <authorList>
            <person name="Takatani N."/>
            <person name="Nakanishi M."/>
            <person name="Meirelles P."/>
            <person name="Mino S."/>
            <person name="Suda W."/>
            <person name="Oshima K."/>
            <person name="Hattori M."/>
            <person name="Ohkuma M."/>
            <person name="Hosokawa M."/>
            <person name="Miyashita K."/>
            <person name="Thompson F.L."/>
            <person name="Niwa A."/>
            <person name="Sawabe T."/>
            <person name="Sawabe T."/>
        </authorList>
    </citation>
    <scope>NUCLEOTIDE SEQUENCE [LARGE SCALE GENOMIC DNA]</scope>
    <source>
        <strain evidence="2">JCM19274</strain>
    </source>
</reference>
<protein>
    <submittedName>
        <fullName evidence="1">Uncharacterized protein</fullName>
    </submittedName>
</protein>
<organism evidence="1 2">
    <name type="scientific">Algibacter lectus</name>
    <dbReference type="NCBI Taxonomy" id="221126"/>
    <lineage>
        <taxon>Bacteria</taxon>
        <taxon>Pseudomonadati</taxon>
        <taxon>Bacteroidota</taxon>
        <taxon>Flavobacteriia</taxon>
        <taxon>Flavobacteriales</taxon>
        <taxon>Flavobacteriaceae</taxon>
        <taxon>Algibacter</taxon>
    </lineage>
</organism>
<dbReference type="Proteomes" id="UP000029643">
    <property type="component" value="Unassembled WGS sequence"/>
</dbReference>
<sequence>MKKTLSEKLKLYNMPSVNKKLISILTFQLLTILASLHATTANSQIGNITLNLKTFRLKK</sequence>
<name>A0A090WQL3_9FLAO</name>
<proteinExistence type="predicted"/>
<gene>
    <name evidence="1" type="ORF">JCM19274_5392</name>
</gene>
<evidence type="ECO:0000313" key="1">
    <source>
        <dbReference type="EMBL" id="GAL77679.1"/>
    </source>
</evidence>
<comment type="caution">
    <text evidence="1">The sequence shown here is derived from an EMBL/GenBank/DDBJ whole genome shotgun (WGS) entry which is preliminary data.</text>
</comment>
<dbReference type="EMBL" id="BBNU01000001">
    <property type="protein sequence ID" value="GAL77679.1"/>
    <property type="molecule type" value="Genomic_DNA"/>
</dbReference>
<dbReference type="AlphaFoldDB" id="A0A090WQL3"/>
<evidence type="ECO:0000313" key="2">
    <source>
        <dbReference type="Proteomes" id="UP000029643"/>
    </source>
</evidence>